<accession>A0A9D3ZMR5</accession>
<evidence type="ECO:0000313" key="2">
    <source>
        <dbReference type="Proteomes" id="UP000828251"/>
    </source>
</evidence>
<proteinExistence type="predicted"/>
<evidence type="ECO:0000313" key="1">
    <source>
        <dbReference type="EMBL" id="KAH1047510.1"/>
    </source>
</evidence>
<dbReference type="Proteomes" id="UP000828251">
    <property type="component" value="Unassembled WGS sequence"/>
</dbReference>
<dbReference type="EMBL" id="JAIQCV010000011">
    <property type="protein sequence ID" value="KAH1047510.1"/>
    <property type="molecule type" value="Genomic_DNA"/>
</dbReference>
<comment type="caution">
    <text evidence="1">The sequence shown here is derived from an EMBL/GenBank/DDBJ whole genome shotgun (WGS) entry which is preliminary data.</text>
</comment>
<sequence length="208" mass="24645">MVIGDFNKIMFSFEKKGSRLRSDRNMTRFRETLKEYDLNDLDTNDETLIELEEVKLALKLKPTKKNYSGSNKHDEKKSRVRKLRGPNGEWIVNEKEKLMIVMNYFKELFRALDTRNNGRMLLGIKNCVNKNMVRVLTEEFRVKEITTTIKIITLLKAYRVDDYPVLFYHKYWHIMGEEIISFCLDILNRRDELGDISNACIVLIPKVN</sequence>
<dbReference type="AlphaFoldDB" id="A0A9D3ZMR5"/>
<keyword evidence="2" id="KW-1185">Reference proteome</keyword>
<organism evidence="1 2">
    <name type="scientific">Gossypium stocksii</name>
    <dbReference type="NCBI Taxonomy" id="47602"/>
    <lineage>
        <taxon>Eukaryota</taxon>
        <taxon>Viridiplantae</taxon>
        <taxon>Streptophyta</taxon>
        <taxon>Embryophyta</taxon>
        <taxon>Tracheophyta</taxon>
        <taxon>Spermatophyta</taxon>
        <taxon>Magnoliopsida</taxon>
        <taxon>eudicotyledons</taxon>
        <taxon>Gunneridae</taxon>
        <taxon>Pentapetalae</taxon>
        <taxon>rosids</taxon>
        <taxon>malvids</taxon>
        <taxon>Malvales</taxon>
        <taxon>Malvaceae</taxon>
        <taxon>Malvoideae</taxon>
        <taxon>Gossypium</taxon>
    </lineage>
</organism>
<reference evidence="1 2" key="1">
    <citation type="journal article" date="2021" name="Plant Biotechnol. J.">
        <title>Multi-omics assisted identification of the key and species-specific regulatory components of drought-tolerant mechanisms in Gossypium stocksii.</title>
        <authorList>
            <person name="Yu D."/>
            <person name="Ke L."/>
            <person name="Zhang D."/>
            <person name="Wu Y."/>
            <person name="Sun Y."/>
            <person name="Mei J."/>
            <person name="Sun J."/>
            <person name="Sun Y."/>
        </authorList>
    </citation>
    <scope>NUCLEOTIDE SEQUENCE [LARGE SCALE GENOMIC DNA]</scope>
    <source>
        <strain evidence="2">cv. E1</strain>
        <tissue evidence="1">Leaf</tissue>
    </source>
</reference>
<protein>
    <submittedName>
        <fullName evidence="1">Uncharacterized protein</fullName>
    </submittedName>
</protein>
<gene>
    <name evidence="1" type="ORF">J1N35_038294</name>
</gene>
<name>A0A9D3ZMR5_9ROSI</name>